<dbReference type="RefSeq" id="XP_048326796.1">
    <property type="nucleotide sequence ID" value="XM_048470839.1"/>
</dbReference>
<dbReference type="Gene3D" id="3.10.10.10">
    <property type="entry name" value="HIV Type 1 Reverse Transcriptase, subunit A, domain 1"/>
    <property type="match status" value="1"/>
</dbReference>
<proteinExistence type="predicted"/>
<sequence>MDLRAGYHQIRVQESDIPKTAFRTYEGHYEFDVTSTDYLGHVISKEGVVVDPSKIEAIQASPTPMTVEGVHGFLDLAG</sequence>
<reference evidence="2" key="1">
    <citation type="submission" date="2025-08" db="UniProtKB">
        <authorList>
            <consortium name="RefSeq"/>
        </authorList>
    </citation>
    <scope>IDENTIFICATION</scope>
    <source>
        <tissue evidence="2">Seedling</tissue>
    </source>
</reference>
<dbReference type="Proteomes" id="UP001652623">
    <property type="component" value="Chromosome 8"/>
</dbReference>
<evidence type="ECO:0000313" key="1">
    <source>
        <dbReference type="Proteomes" id="UP001652623"/>
    </source>
</evidence>
<organism evidence="1 2">
    <name type="scientific">Ziziphus jujuba</name>
    <name type="common">Chinese jujube</name>
    <name type="synonym">Ziziphus sativa</name>
    <dbReference type="NCBI Taxonomy" id="326968"/>
    <lineage>
        <taxon>Eukaryota</taxon>
        <taxon>Viridiplantae</taxon>
        <taxon>Streptophyta</taxon>
        <taxon>Embryophyta</taxon>
        <taxon>Tracheophyta</taxon>
        <taxon>Spermatophyta</taxon>
        <taxon>Magnoliopsida</taxon>
        <taxon>eudicotyledons</taxon>
        <taxon>Gunneridae</taxon>
        <taxon>Pentapetalae</taxon>
        <taxon>rosids</taxon>
        <taxon>fabids</taxon>
        <taxon>Rosales</taxon>
        <taxon>Rhamnaceae</taxon>
        <taxon>Paliureae</taxon>
        <taxon>Ziziphus</taxon>
    </lineage>
</organism>
<protein>
    <submittedName>
        <fullName evidence="2">Uncharacterized mitochondrial protein AtMg00860-like</fullName>
    </submittedName>
</protein>
<dbReference type="GeneID" id="125421606"/>
<accession>A0ABM3IER1</accession>
<dbReference type="SUPFAM" id="SSF56672">
    <property type="entry name" value="DNA/RNA polymerases"/>
    <property type="match status" value="1"/>
</dbReference>
<name>A0ABM3IER1_ZIZJJ</name>
<keyword evidence="1" id="KW-1185">Reference proteome</keyword>
<dbReference type="InterPro" id="IPR043502">
    <property type="entry name" value="DNA/RNA_pol_sf"/>
</dbReference>
<gene>
    <name evidence="2" type="primary">LOC125421606</name>
</gene>
<evidence type="ECO:0000313" key="2">
    <source>
        <dbReference type="RefSeq" id="XP_048326796.1"/>
    </source>
</evidence>